<keyword evidence="2" id="KW-1185">Reference proteome</keyword>
<proteinExistence type="predicted"/>
<dbReference type="EMBL" id="CP070969">
    <property type="protein sequence ID" value="QSF42706.1"/>
    <property type="molecule type" value="Genomic_DNA"/>
</dbReference>
<gene>
    <name evidence="1" type="ORF">JRJ22_15430</name>
</gene>
<protein>
    <recommendedName>
        <fullName evidence="3">XRE family transcriptional regulator</fullName>
    </recommendedName>
</protein>
<dbReference type="Proteomes" id="UP000663452">
    <property type="component" value="Chromosome"/>
</dbReference>
<name>A0ABX7L659_9BACL</name>
<evidence type="ECO:0000313" key="1">
    <source>
        <dbReference type="EMBL" id="QSF42706.1"/>
    </source>
</evidence>
<evidence type="ECO:0008006" key="3">
    <source>
        <dbReference type="Google" id="ProtNLM"/>
    </source>
</evidence>
<reference evidence="1 2" key="1">
    <citation type="submission" date="2021-02" db="EMBL/GenBank/DDBJ databases">
        <title>Paenibacillus tianjinensis sp. nov.</title>
        <authorList>
            <person name="Liu H."/>
        </authorList>
    </citation>
    <scope>NUCLEOTIDE SEQUENCE [LARGE SCALE GENOMIC DNA]</scope>
    <source>
        <strain evidence="1 2">TB2019</strain>
    </source>
</reference>
<organism evidence="1 2">
    <name type="scientific">Paenibacillus tianjinensis</name>
    <dbReference type="NCBI Taxonomy" id="2810347"/>
    <lineage>
        <taxon>Bacteria</taxon>
        <taxon>Bacillati</taxon>
        <taxon>Bacillota</taxon>
        <taxon>Bacilli</taxon>
        <taxon>Bacillales</taxon>
        <taxon>Paenibacillaceae</taxon>
        <taxon>Paenibacillus</taxon>
    </lineage>
</organism>
<dbReference type="RefSeq" id="WP_206100395.1">
    <property type="nucleotide sequence ID" value="NZ_CP070969.1"/>
</dbReference>
<sequence length="135" mass="15301">MIFDKKRFSELLNKAKGDRSINNFGRISQVDPGYISRLLRCQNDTPPSAAIISKLGSKAHNNVSDIDLMIAAGYIEDGNDVNHIGDKLEESALSKERTEYVLRELVNKYNIDLTDPRTVETLEDLIKIVHRKTQE</sequence>
<evidence type="ECO:0000313" key="2">
    <source>
        <dbReference type="Proteomes" id="UP000663452"/>
    </source>
</evidence>
<accession>A0ABX7L659</accession>